<evidence type="ECO:0000313" key="2">
    <source>
        <dbReference type="Proteomes" id="UP000178911"/>
    </source>
</evidence>
<evidence type="ECO:0000313" key="1">
    <source>
        <dbReference type="EMBL" id="OGN24554.1"/>
    </source>
</evidence>
<name>A0A1F8GGN6_9BACT</name>
<protein>
    <submittedName>
        <fullName evidence="1">Uncharacterized protein</fullName>
    </submittedName>
</protein>
<dbReference type="EMBL" id="MGKJ01000010">
    <property type="protein sequence ID" value="OGN24554.1"/>
    <property type="molecule type" value="Genomic_DNA"/>
</dbReference>
<comment type="caution">
    <text evidence="1">The sequence shown here is derived from an EMBL/GenBank/DDBJ whole genome shotgun (WGS) entry which is preliminary data.</text>
</comment>
<dbReference type="AlphaFoldDB" id="A0A1F8GGN6"/>
<dbReference type="Proteomes" id="UP000178911">
    <property type="component" value="Unassembled WGS sequence"/>
</dbReference>
<proteinExistence type="predicted"/>
<dbReference type="STRING" id="1802695.A3A13_00535"/>
<gene>
    <name evidence="1" type="ORF">A3A13_00535</name>
</gene>
<reference evidence="1 2" key="1">
    <citation type="journal article" date="2016" name="Nat. Commun.">
        <title>Thousands of microbial genomes shed light on interconnected biogeochemical processes in an aquifer system.</title>
        <authorList>
            <person name="Anantharaman K."/>
            <person name="Brown C.T."/>
            <person name="Hug L.A."/>
            <person name="Sharon I."/>
            <person name="Castelle C.J."/>
            <person name="Probst A.J."/>
            <person name="Thomas B.C."/>
            <person name="Singh A."/>
            <person name="Wilkins M.J."/>
            <person name="Karaoz U."/>
            <person name="Brodie E.L."/>
            <person name="Williams K.H."/>
            <person name="Hubbard S.S."/>
            <person name="Banfield J.F."/>
        </authorList>
    </citation>
    <scope>NUCLEOTIDE SEQUENCE [LARGE SCALE GENOMIC DNA]</scope>
</reference>
<sequence length="101" mass="11280">MELILSERSRTYIAFMSGEEWTEYGASLTRLDDLCSFILSKQADGHTVRTVMREDGNEIIIEFFNGVGIVTSQISICYNEGDREKIISELGGFCQQASVGT</sequence>
<organism evidence="1 2">
    <name type="scientific">Candidatus Yanofskybacteria bacterium RIFCSPLOWO2_01_FULL_43_22</name>
    <dbReference type="NCBI Taxonomy" id="1802695"/>
    <lineage>
        <taxon>Bacteria</taxon>
        <taxon>Candidatus Yanofskyibacteriota</taxon>
    </lineage>
</organism>
<accession>A0A1F8GGN6</accession>